<sequence length="179" mass="20145">MESIEIKVGTRVEHPRYGEGIIAKITMGAYEIFFEQGGKMEMPKTSPTLKVLETPEEGRSELVTARELRKTIASVLDEYGVLPSDVELGNKWMGGKVVLVPGNESLQPKEIPMDVFFKKIIMVRDKLRVLEQNVNSNGALNEEEKVHMQQYITKAYGSLTTFNVLFAEKEDYFVGAGKK</sequence>
<evidence type="ECO:0000313" key="2">
    <source>
        <dbReference type="Proteomes" id="UP001207408"/>
    </source>
</evidence>
<dbReference type="AlphaFoldDB" id="A0AAE3MHW2"/>
<dbReference type="Proteomes" id="UP001207408">
    <property type="component" value="Unassembled WGS sequence"/>
</dbReference>
<name>A0AAE3MHW2_9BACT</name>
<accession>A0AAE3MHW2</accession>
<comment type="caution">
    <text evidence="1">The sequence shown here is derived from an EMBL/GenBank/DDBJ whole genome shotgun (WGS) entry which is preliminary data.</text>
</comment>
<dbReference type="RefSeq" id="WP_301202609.1">
    <property type="nucleotide sequence ID" value="NZ_JAPDPI010000086.1"/>
</dbReference>
<dbReference type="EMBL" id="JAPDPI010000086">
    <property type="protein sequence ID" value="MCW3808061.1"/>
    <property type="molecule type" value="Genomic_DNA"/>
</dbReference>
<proteinExistence type="predicted"/>
<evidence type="ECO:0000313" key="1">
    <source>
        <dbReference type="EMBL" id="MCW3808061.1"/>
    </source>
</evidence>
<gene>
    <name evidence="1" type="ORF">OM074_20730</name>
</gene>
<organism evidence="1 2">
    <name type="scientific">Plebeiibacterium marinum</name>
    <dbReference type="NCBI Taxonomy" id="2992111"/>
    <lineage>
        <taxon>Bacteria</taxon>
        <taxon>Pseudomonadati</taxon>
        <taxon>Bacteroidota</taxon>
        <taxon>Bacteroidia</taxon>
        <taxon>Marinilabiliales</taxon>
        <taxon>Marinilabiliaceae</taxon>
        <taxon>Plebeiibacterium</taxon>
    </lineage>
</organism>
<reference evidence="1" key="1">
    <citation type="submission" date="2022-10" db="EMBL/GenBank/DDBJ databases">
        <authorList>
            <person name="Yu W.X."/>
        </authorList>
    </citation>
    <scope>NUCLEOTIDE SEQUENCE</scope>
    <source>
        <strain evidence="1">D04</strain>
    </source>
</reference>
<protein>
    <submittedName>
        <fullName evidence="1">Uncharacterized protein</fullName>
    </submittedName>
</protein>
<keyword evidence="2" id="KW-1185">Reference proteome</keyword>